<evidence type="ECO:0000313" key="3">
    <source>
        <dbReference type="EMBL" id="TYK04792.1"/>
    </source>
</evidence>
<name>A0A5D3C0T9_CUCMM</name>
<dbReference type="Proteomes" id="UP000321393">
    <property type="component" value="Unassembled WGS sequence"/>
</dbReference>
<protein>
    <recommendedName>
        <fullName evidence="6">Gag protease polyprotein</fullName>
    </recommendedName>
</protein>
<feature type="compositionally biased region" description="Basic residues" evidence="1">
    <location>
        <begin position="1"/>
        <end position="12"/>
    </location>
</feature>
<reference evidence="4 5" key="1">
    <citation type="submission" date="2019-08" db="EMBL/GenBank/DDBJ databases">
        <title>Draft genome sequences of two oriental melons (Cucumis melo L. var makuwa).</title>
        <authorList>
            <person name="Kwon S.-Y."/>
        </authorList>
    </citation>
    <scope>NUCLEOTIDE SEQUENCE [LARGE SCALE GENOMIC DNA]</scope>
    <source>
        <strain evidence="5">cv. Chang Bougi</strain>
        <strain evidence="4">cv. SW 3</strain>
        <tissue evidence="3">Leaf</tissue>
    </source>
</reference>
<evidence type="ECO:0000313" key="5">
    <source>
        <dbReference type="Proteomes" id="UP000321947"/>
    </source>
</evidence>
<evidence type="ECO:0008006" key="6">
    <source>
        <dbReference type="Google" id="ProtNLM"/>
    </source>
</evidence>
<dbReference type="EMBL" id="SSTE01013576">
    <property type="protein sequence ID" value="KAA0046991.1"/>
    <property type="molecule type" value="Genomic_DNA"/>
</dbReference>
<comment type="caution">
    <text evidence="3">The sequence shown here is derived from an EMBL/GenBank/DDBJ whole genome shotgun (WGS) entry which is preliminary data.</text>
</comment>
<dbReference type="Proteomes" id="UP000321947">
    <property type="component" value="Unassembled WGS sequence"/>
</dbReference>
<dbReference type="EMBL" id="SSTD01014035">
    <property type="protein sequence ID" value="TYK04792.1"/>
    <property type="molecule type" value="Genomic_DNA"/>
</dbReference>
<gene>
    <name evidence="3" type="ORF">E5676_scaffold68G001130</name>
    <name evidence="2" type="ORF">E6C27_scaffold230G001800</name>
</gene>
<organism evidence="3 5">
    <name type="scientific">Cucumis melo var. makuwa</name>
    <name type="common">Oriental melon</name>
    <dbReference type="NCBI Taxonomy" id="1194695"/>
    <lineage>
        <taxon>Eukaryota</taxon>
        <taxon>Viridiplantae</taxon>
        <taxon>Streptophyta</taxon>
        <taxon>Embryophyta</taxon>
        <taxon>Tracheophyta</taxon>
        <taxon>Spermatophyta</taxon>
        <taxon>Magnoliopsida</taxon>
        <taxon>eudicotyledons</taxon>
        <taxon>Gunneridae</taxon>
        <taxon>Pentapetalae</taxon>
        <taxon>rosids</taxon>
        <taxon>fabids</taxon>
        <taxon>Cucurbitales</taxon>
        <taxon>Cucurbitaceae</taxon>
        <taxon>Benincaseae</taxon>
        <taxon>Cucumis</taxon>
    </lineage>
</organism>
<evidence type="ECO:0000256" key="1">
    <source>
        <dbReference type="SAM" id="MobiDB-lite"/>
    </source>
</evidence>
<accession>A0A5D3C0T9</accession>
<feature type="region of interest" description="Disordered" evidence="1">
    <location>
        <begin position="1"/>
        <end position="28"/>
    </location>
</feature>
<proteinExistence type="predicted"/>
<dbReference type="AlphaFoldDB" id="A0A5D3C0T9"/>
<evidence type="ECO:0000313" key="2">
    <source>
        <dbReference type="EMBL" id="KAA0046991.1"/>
    </source>
</evidence>
<evidence type="ECO:0000313" key="4">
    <source>
        <dbReference type="Proteomes" id="UP000321393"/>
    </source>
</evidence>
<sequence length="80" mass="8774">MSPQRGGKRGRGAGRTLPEEKPAMQAANPTAFVTQVDLAAMEKKYQDMLRDALAPFHAAQCQGHNCPRVILSFRGHRVTV</sequence>